<name>A0ABS5R691_9HYPH</name>
<comment type="caution">
    <text evidence="2">The sequence shown here is derived from an EMBL/GenBank/DDBJ whole genome shotgun (WGS) entry which is preliminary data.</text>
</comment>
<reference evidence="2" key="1">
    <citation type="submission" date="2021-05" db="EMBL/GenBank/DDBJ databases">
        <authorList>
            <person name="Sun Q."/>
            <person name="Inoue M."/>
        </authorList>
    </citation>
    <scope>NUCLEOTIDE SEQUENCE</scope>
    <source>
        <strain evidence="2">VKM B-3255</strain>
    </source>
</reference>
<gene>
    <name evidence="2" type="ORF">KIP89_08740</name>
</gene>
<sequence>MLISAPYTRAAALRTARCTLTFVAVGAVLGGCSGTAALDPMATGSISAHPVAYASEPVPKGVAPEDWVAARKALAEALVDKEAAPSVPWENYPGATRGTVTPLGPTADAGGSGQCREFLMSFVKQSGEEWLQGEACRTKAGWKVDQARLLERS</sequence>
<evidence type="ECO:0000313" key="2">
    <source>
        <dbReference type="EMBL" id="MBS9477190.1"/>
    </source>
</evidence>
<dbReference type="InterPro" id="IPR032635">
    <property type="entry name" value="Anti_2"/>
</dbReference>
<accession>A0ABS5R691</accession>
<protein>
    <recommendedName>
        <fullName evidence="1">Surface antigen domain-containing protein</fullName>
    </recommendedName>
</protein>
<proteinExistence type="predicted"/>
<dbReference type="Pfam" id="PF16998">
    <property type="entry name" value="17kDa_Anti_2"/>
    <property type="match status" value="1"/>
</dbReference>
<dbReference type="EMBL" id="JAHCQH010000015">
    <property type="protein sequence ID" value="MBS9477190.1"/>
    <property type="molecule type" value="Genomic_DNA"/>
</dbReference>
<evidence type="ECO:0000313" key="3">
    <source>
        <dbReference type="Proteomes" id="UP001166585"/>
    </source>
</evidence>
<keyword evidence="3" id="KW-1185">Reference proteome</keyword>
<evidence type="ECO:0000259" key="1">
    <source>
        <dbReference type="Pfam" id="PF16998"/>
    </source>
</evidence>
<dbReference type="Proteomes" id="UP001166585">
    <property type="component" value="Unassembled WGS sequence"/>
</dbReference>
<feature type="domain" description="Surface antigen" evidence="1">
    <location>
        <begin position="64"/>
        <end position="144"/>
    </location>
</feature>
<organism evidence="2 3">
    <name type="scientific">Ancylobacter radicis</name>
    <dbReference type="NCBI Taxonomy" id="2836179"/>
    <lineage>
        <taxon>Bacteria</taxon>
        <taxon>Pseudomonadati</taxon>
        <taxon>Pseudomonadota</taxon>
        <taxon>Alphaproteobacteria</taxon>
        <taxon>Hyphomicrobiales</taxon>
        <taxon>Xanthobacteraceae</taxon>
        <taxon>Ancylobacter</taxon>
    </lineage>
</organism>